<dbReference type="InterPro" id="IPR001173">
    <property type="entry name" value="Glyco_trans_2-like"/>
</dbReference>
<comment type="caution">
    <text evidence="2">The sequence shown here is derived from an EMBL/GenBank/DDBJ whole genome shotgun (WGS) entry which is preliminary data.</text>
</comment>
<dbReference type="PANTHER" id="PTHR22916">
    <property type="entry name" value="GLYCOSYLTRANSFERASE"/>
    <property type="match status" value="1"/>
</dbReference>
<evidence type="ECO:0000313" key="3">
    <source>
        <dbReference type="Proteomes" id="UP000230821"/>
    </source>
</evidence>
<sequence length="336" mass="37574">MKISVVLCTFNGERFLEEQLTSIAQQTRVPDELVICDDRSTDSTVDIAHDICRRYELNGVIEVNKERLGVEENFSYAMGKATGDVLFFCDQDDVWVVDKVEKMIAPFQDDPQVTLVYSDGWITGPNLEQTKYTLFNKNPRKHLLDGDTRPIGTLLKQGNAPGIKASSMAFGSRVRELAGPLPDGVAHDSWLAFFGYVAGKVVAVPEQLYSYRRHEHTSGKSSTNKLISGLEHVKKVESQVAQLQEKTILAHRIFERLCEIEDTGLAGQNVPSRFAALLQDAEDAARTLGARAMIHEQSGVFSRMLQGMFCLIQGDYVAIEGFIPKLKILRHDVLQR</sequence>
<dbReference type="AlphaFoldDB" id="A0A2G6KLN6"/>
<dbReference type="PANTHER" id="PTHR22916:SF3">
    <property type="entry name" value="UDP-GLCNAC:BETAGAL BETA-1,3-N-ACETYLGLUCOSAMINYLTRANSFERASE-LIKE PROTEIN 1"/>
    <property type="match status" value="1"/>
</dbReference>
<evidence type="ECO:0000259" key="1">
    <source>
        <dbReference type="Pfam" id="PF00535"/>
    </source>
</evidence>
<dbReference type="Gene3D" id="3.90.550.10">
    <property type="entry name" value="Spore Coat Polysaccharide Biosynthesis Protein SpsA, Chain A"/>
    <property type="match status" value="1"/>
</dbReference>
<dbReference type="Proteomes" id="UP000230821">
    <property type="component" value="Unassembled WGS sequence"/>
</dbReference>
<dbReference type="EMBL" id="PDSK01000002">
    <property type="protein sequence ID" value="PIE36576.1"/>
    <property type="molecule type" value="Genomic_DNA"/>
</dbReference>
<evidence type="ECO:0000313" key="2">
    <source>
        <dbReference type="EMBL" id="PIE36576.1"/>
    </source>
</evidence>
<gene>
    <name evidence="2" type="ORF">CSA56_00040</name>
</gene>
<dbReference type="SUPFAM" id="SSF53448">
    <property type="entry name" value="Nucleotide-diphospho-sugar transferases"/>
    <property type="match status" value="1"/>
</dbReference>
<dbReference type="InterPro" id="IPR029044">
    <property type="entry name" value="Nucleotide-diphossugar_trans"/>
</dbReference>
<feature type="domain" description="Glycosyltransferase 2-like" evidence="1">
    <location>
        <begin position="4"/>
        <end position="124"/>
    </location>
</feature>
<dbReference type="Pfam" id="PF00535">
    <property type="entry name" value="Glycos_transf_2"/>
    <property type="match status" value="1"/>
</dbReference>
<reference evidence="2 3" key="1">
    <citation type="submission" date="2017-10" db="EMBL/GenBank/DDBJ databases">
        <title>Novel microbial diversity and functional potential in the marine mammal oral microbiome.</title>
        <authorList>
            <person name="Dudek N.K."/>
            <person name="Sun C.L."/>
            <person name="Burstein D."/>
            <person name="Kantor R.S."/>
            <person name="Aliaga Goltsman D.S."/>
            <person name="Bik E.M."/>
            <person name="Thomas B.C."/>
            <person name="Banfield J.F."/>
            <person name="Relman D.A."/>
        </authorList>
    </citation>
    <scope>NUCLEOTIDE SEQUENCE [LARGE SCALE GENOMIC DNA]</scope>
    <source>
        <strain evidence="2">DOLJORAL78_47_16</strain>
    </source>
</reference>
<accession>A0A2G6KLN6</accession>
<name>A0A2G6KLN6_9BACT</name>
<protein>
    <recommendedName>
        <fullName evidence="1">Glycosyltransferase 2-like domain-containing protein</fullName>
    </recommendedName>
</protein>
<dbReference type="GO" id="GO:0016758">
    <property type="term" value="F:hexosyltransferase activity"/>
    <property type="evidence" value="ECO:0007669"/>
    <property type="project" value="UniProtKB-ARBA"/>
</dbReference>
<organism evidence="2 3">
    <name type="scientific">candidate division KSB3 bacterium</name>
    <dbReference type="NCBI Taxonomy" id="2044937"/>
    <lineage>
        <taxon>Bacteria</taxon>
        <taxon>candidate division KSB3</taxon>
    </lineage>
</organism>
<dbReference type="CDD" id="cd04196">
    <property type="entry name" value="GT_2_like_d"/>
    <property type="match status" value="1"/>
</dbReference>
<proteinExistence type="predicted"/>